<reference evidence="1 2" key="1">
    <citation type="submission" date="2016-02" db="EMBL/GenBank/DDBJ databases">
        <title>Complete genome sequence of Pseudomonas azotoformans S4.</title>
        <authorList>
            <person name="Fang Y."/>
            <person name="Wu L."/>
            <person name="Feng G."/>
        </authorList>
    </citation>
    <scope>NUCLEOTIDE SEQUENCE [LARGE SCALE GENOMIC DNA]</scope>
    <source>
        <strain evidence="1 2">S4</strain>
    </source>
</reference>
<dbReference type="Proteomes" id="UP000070516">
    <property type="component" value="Chromosome"/>
</dbReference>
<dbReference type="EMBL" id="CP014546">
    <property type="protein sequence ID" value="AMN79125.1"/>
    <property type="molecule type" value="Genomic_DNA"/>
</dbReference>
<organism evidence="1 2">
    <name type="scientific">Pseudomonas azotoformans</name>
    <dbReference type="NCBI Taxonomy" id="47878"/>
    <lineage>
        <taxon>Bacteria</taxon>
        <taxon>Pseudomonadati</taxon>
        <taxon>Pseudomonadota</taxon>
        <taxon>Gammaproteobacteria</taxon>
        <taxon>Pseudomonadales</taxon>
        <taxon>Pseudomonadaceae</taxon>
        <taxon>Pseudomonas</taxon>
    </lineage>
</organism>
<gene>
    <name evidence="1" type="ORF">AYR47_12685</name>
</gene>
<dbReference type="KEGG" id="pazo:AYR47_12685"/>
<accession>A0A127HX81</accession>
<protein>
    <submittedName>
        <fullName evidence="1">Uncharacterized protein</fullName>
    </submittedName>
</protein>
<sequence length="101" mass="11166">MIQQARVKGIQRTAEHRLSRLPELIQTASQFLLAGSAQQQIRRPLEIFDLKPEHRQHLIDGGDSAQAFAASGQFVAQRIAPVQVFAEQAAESTHGYTSLMA</sequence>
<name>A0A127HX81_PSEAZ</name>
<evidence type="ECO:0000313" key="1">
    <source>
        <dbReference type="EMBL" id="AMN79125.1"/>
    </source>
</evidence>
<evidence type="ECO:0000313" key="2">
    <source>
        <dbReference type="Proteomes" id="UP000070516"/>
    </source>
</evidence>
<dbReference type="AlphaFoldDB" id="A0A127HX81"/>
<proteinExistence type="predicted"/>